<evidence type="ECO:0000313" key="4">
    <source>
        <dbReference type="Proteomes" id="UP001054252"/>
    </source>
</evidence>
<keyword evidence="4" id="KW-1185">Reference proteome</keyword>
<protein>
    <recommendedName>
        <fullName evidence="5">Transmembrane protein</fullName>
    </recommendedName>
</protein>
<proteinExistence type="predicted"/>
<dbReference type="AlphaFoldDB" id="A0AAV5HJC4"/>
<keyword evidence="2" id="KW-0812">Transmembrane</keyword>
<evidence type="ECO:0000313" key="3">
    <source>
        <dbReference type="EMBL" id="GKU85641.1"/>
    </source>
</evidence>
<feature type="transmembrane region" description="Helical" evidence="2">
    <location>
        <begin position="39"/>
        <end position="58"/>
    </location>
</feature>
<feature type="compositionally biased region" description="Polar residues" evidence="1">
    <location>
        <begin position="71"/>
        <end position="84"/>
    </location>
</feature>
<accession>A0AAV5HJC4</accession>
<keyword evidence="2" id="KW-1133">Transmembrane helix</keyword>
<comment type="caution">
    <text evidence="3">The sequence shown here is derived from an EMBL/GenBank/DDBJ whole genome shotgun (WGS) entry which is preliminary data.</text>
</comment>
<name>A0AAV5HJC4_9ROSI</name>
<dbReference type="EMBL" id="BPVZ01000001">
    <property type="protein sequence ID" value="GKU85641.1"/>
    <property type="molecule type" value="Genomic_DNA"/>
</dbReference>
<dbReference type="Proteomes" id="UP001054252">
    <property type="component" value="Unassembled WGS sequence"/>
</dbReference>
<evidence type="ECO:0000256" key="2">
    <source>
        <dbReference type="SAM" id="Phobius"/>
    </source>
</evidence>
<feature type="region of interest" description="Disordered" evidence="1">
    <location>
        <begin position="65"/>
        <end position="84"/>
    </location>
</feature>
<sequence length="116" mass="12791">MEKRARTWQNGAKAESKWRPSPALAPAPPSFSHNAKTPIITFSVLGVSPFLVFVVVYVHKPPGKVGEVEETGTQMPRPSVQKASVSIPNPMIKKRRMKTAVLGVWRRSLIAFGVSR</sequence>
<keyword evidence="2" id="KW-0472">Membrane</keyword>
<gene>
    <name evidence="3" type="ORF">SLEP1_g279</name>
</gene>
<organism evidence="3 4">
    <name type="scientific">Rubroshorea leprosula</name>
    <dbReference type="NCBI Taxonomy" id="152421"/>
    <lineage>
        <taxon>Eukaryota</taxon>
        <taxon>Viridiplantae</taxon>
        <taxon>Streptophyta</taxon>
        <taxon>Embryophyta</taxon>
        <taxon>Tracheophyta</taxon>
        <taxon>Spermatophyta</taxon>
        <taxon>Magnoliopsida</taxon>
        <taxon>eudicotyledons</taxon>
        <taxon>Gunneridae</taxon>
        <taxon>Pentapetalae</taxon>
        <taxon>rosids</taxon>
        <taxon>malvids</taxon>
        <taxon>Malvales</taxon>
        <taxon>Dipterocarpaceae</taxon>
        <taxon>Rubroshorea</taxon>
    </lineage>
</organism>
<feature type="region of interest" description="Disordered" evidence="1">
    <location>
        <begin position="1"/>
        <end position="30"/>
    </location>
</feature>
<evidence type="ECO:0008006" key="5">
    <source>
        <dbReference type="Google" id="ProtNLM"/>
    </source>
</evidence>
<reference evidence="3 4" key="1">
    <citation type="journal article" date="2021" name="Commun. Biol.">
        <title>The genome of Shorea leprosula (Dipterocarpaceae) highlights the ecological relevance of drought in aseasonal tropical rainforests.</title>
        <authorList>
            <person name="Ng K.K.S."/>
            <person name="Kobayashi M.J."/>
            <person name="Fawcett J.A."/>
            <person name="Hatakeyama M."/>
            <person name="Paape T."/>
            <person name="Ng C.H."/>
            <person name="Ang C.C."/>
            <person name="Tnah L.H."/>
            <person name="Lee C.T."/>
            <person name="Nishiyama T."/>
            <person name="Sese J."/>
            <person name="O'Brien M.J."/>
            <person name="Copetti D."/>
            <person name="Mohd Noor M.I."/>
            <person name="Ong R.C."/>
            <person name="Putra M."/>
            <person name="Sireger I.Z."/>
            <person name="Indrioko S."/>
            <person name="Kosugi Y."/>
            <person name="Izuno A."/>
            <person name="Isagi Y."/>
            <person name="Lee S.L."/>
            <person name="Shimizu K.K."/>
        </authorList>
    </citation>
    <scope>NUCLEOTIDE SEQUENCE [LARGE SCALE GENOMIC DNA]</scope>
    <source>
        <strain evidence="3">214</strain>
    </source>
</reference>
<evidence type="ECO:0000256" key="1">
    <source>
        <dbReference type="SAM" id="MobiDB-lite"/>
    </source>
</evidence>